<dbReference type="EMBL" id="BGZK01000809">
    <property type="protein sequence ID" value="GBP61283.1"/>
    <property type="molecule type" value="Genomic_DNA"/>
</dbReference>
<comment type="caution">
    <text evidence="1">The sequence shown here is derived from an EMBL/GenBank/DDBJ whole genome shotgun (WGS) entry which is preliminary data.</text>
</comment>
<dbReference type="AlphaFoldDB" id="A0A4C1XDK7"/>
<organism evidence="1 2">
    <name type="scientific">Eumeta variegata</name>
    <name type="common">Bagworm moth</name>
    <name type="synonym">Eumeta japonica</name>
    <dbReference type="NCBI Taxonomy" id="151549"/>
    <lineage>
        <taxon>Eukaryota</taxon>
        <taxon>Metazoa</taxon>
        <taxon>Ecdysozoa</taxon>
        <taxon>Arthropoda</taxon>
        <taxon>Hexapoda</taxon>
        <taxon>Insecta</taxon>
        <taxon>Pterygota</taxon>
        <taxon>Neoptera</taxon>
        <taxon>Endopterygota</taxon>
        <taxon>Lepidoptera</taxon>
        <taxon>Glossata</taxon>
        <taxon>Ditrysia</taxon>
        <taxon>Tineoidea</taxon>
        <taxon>Psychidae</taxon>
        <taxon>Oiketicinae</taxon>
        <taxon>Eumeta</taxon>
    </lineage>
</organism>
<accession>A0A4C1XDK7</accession>
<reference evidence="1 2" key="1">
    <citation type="journal article" date="2019" name="Commun. Biol.">
        <title>The bagworm genome reveals a unique fibroin gene that provides high tensile strength.</title>
        <authorList>
            <person name="Kono N."/>
            <person name="Nakamura H."/>
            <person name="Ohtoshi R."/>
            <person name="Tomita M."/>
            <person name="Numata K."/>
            <person name="Arakawa K."/>
        </authorList>
    </citation>
    <scope>NUCLEOTIDE SEQUENCE [LARGE SCALE GENOMIC DNA]</scope>
</reference>
<dbReference type="Proteomes" id="UP000299102">
    <property type="component" value="Unassembled WGS sequence"/>
</dbReference>
<protein>
    <submittedName>
        <fullName evidence="1">Uncharacterized protein</fullName>
    </submittedName>
</protein>
<keyword evidence="2" id="KW-1185">Reference proteome</keyword>
<name>A0A4C1XDK7_EUMVA</name>
<evidence type="ECO:0000313" key="1">
    <source>
        <dbReference type="EMBL" id="GBP61283.1"/>
    </source>
</evidence>
<proteinExistence type="predicted"/>
<sequence>MLLADLFLVSIHRGASHRFFQYLSRLQNPTATTLTSAVRRCDGSWRSALRSRINPLLTWPWSGKRLNRGCTAGRATCGSSPLGAASAVFRQRGAKHLRYLIDSPINVRAASLRSRPTSHSSERQLLRMRQTERLLLPLVTSLIQREVLPIWYVSGIANGRVTVTVTTSDRIGEKTSQIDLICYIVADAKVHLVANYQVNRSRSDRIKPTTLSSSKPFEICQLVHVSVDAYYVDCTLNPNSIVAFSIVVVDAVKRKLLKFSA</sequence>
<gene>
    <name evidence="1" type="ORF">EVAR_52772_1</name>
</gene>
<evidence type="ECO:0000313" key="2">
    <source>
        <dbReference type="Proteomes" id="UP000299102"/>
    </source>
</evidence>